<evidence type="ECO:0000259" key="10">
    <source>
        <dbReference type="PROSITE" id="PS50026"/>
    </source>
</evidence>
<feature type="compositionally biased region" description="Polar residues" evidence="7">
    <location>
        <begin position="528"/>
        <end position="557"/>
    </location>
</feature>
<sequence length="875" mass="94422">MWPFYSFILFLSVPLPVRTQHDAHFADPLAGRVSWVIDENALPWTGAYYFLASTSSQSTVLLTVVDSSNGNHLGECTSSLHGVNWQRFFWTLSEDALLCNVSGSVMSKVRFPPTDHPRTFSARILAGRGPRCFRDLIVQNERLTGCPPMLRRNLYQQVAFECGCDATNTTDIGSFLQSRTDAPTTPTTTIGVVFPIFQLTHPSTTLNTFPNWTFSTQNPFLPLSGIDSFPSTAARNHTGLETRPTTERFRIETILAGRTSLPDQSRSFVTPSMQSTTTRTLSTQPCAEVECLNNGTCVLGPDGQASCLCLEGFNGARCEFNVCATMPCMNGGICHASGAEASCECPPRFTGVLCEQAICDPVCENGGSCEFINESAVCQCMPGTTGINCNLIDVCAQPSTCAVFGDRARCRIDPQNFALISPIVVNASYTCECPDENDRWVNCLELAMRTASSPPTVAHQFITASSINQQPSAPIEKGVDFASIIPETQWFNIIDKNSSLLNKSETEQHSTSGEVPFPWPTPLHPSLSGFSTPSVKPTNEETAGQKSTEESSQTPVLTTEAPENMNSFPWSTVSATTTTSSIADLFASSSFVHSIIATNNSNVSIPAFPPFSSFTIPTRESTVVDVESAATFSSPMPHAPTSQATVTGIDTIAHFSGLPWSPFEHTTAAGMEESTRTTESPSGIPSIITPETAITDEEFTGSVNSQETQTQLTTLQQPELQTTTEPRLEEETQGQGAGGWQPVIPSHVPETHTEVPEISLQGSGAGEEVVTSEVHRYPIVEPTVASSTGGSIENGASQNEASDDTSKGSSASWIVALVVAIVLLLLVGAAALFVLRYVRRSRKLHGKYNPAREENVLANSYSMPMTTVTKEERLI</sequence>
<feature type="region of interest" description="Disordered" evidence="7">
    <location>
        <begin position="783"/>
        <end position="806"/>
    </location>
</feature>
<feature type="domain" description="EGF-like" evidence="10">
    <location>
        <begin position="282"/>
        <end position="316"/>
    </location>
</feature>
<feature type="disulfide bond" evidence="6">
    <location>
        <begin position="380"/>
        <end position="389"/>
    </location>
</feature>
<dbReference type="PROSITE" id="PS00022">
    <property type="entry name" value="EGF_1"/>
    <property type="match status" value="2"/>
</dbReference>
<feature type="disulfide bond" evidence="6">
    <location>
        <begin position="359"/>
        <end position="369"/>
    </location>
</feature>
<dbReference type="PANTHER" id="PTHR24049">
    <property type="entry name" value="CRUMBS FAMILY MEMBER"/>
    <property type="match status" value="1"/>
</dbReference>
<dbReference type="SUPFAM" id="SSF57196">
    <property type="entry name" value="EGF/Laminin"/>
    <property type="match status" value="2"/>
</dbReference>
<evidence type="ECO:0000256" key="3">
    <source>
        <dbReference type="ARBA" id="ARBA00022737"/>
    </source>
</evidence>
<evidence type="ECO:0000256" key="7">
    <source>
        <dbReference type="SAM" id="MobiDB-lite"/>
    </source>
</evidence>
<feature type="disulfide bond" evidence="6">
    <location>
        <begin position="345"/>
        <end position="354"/>
    </location>
</feature>
<keyword evidence="5" id="KW-0325">Glycoprotein</keyword>
<reference evidence="11" key="1">
    <citation type="journal article" date="2011" name="Genome Res.">
        <title>Deep small RNA sequencing from the nematode Ascaris reveals conservation, functional diversification, and novel developmental profiles.</title>
        <authorList>
            <person name="Wang J."/>
            <person name="Czech B."/>
            <person name="Crunk A."/>
            <person name="Wallace A."/>
            <person name="Mitreva M."/>
            <person name="Hannon G.J."/>
            <person name="Davis R.E."/>
        </authorList>
    </citation>
    <scope>NUCLEOTIDE SEQUENCE</scope>
</reference>
<dbReference type="CDD" id="cd00054">
    <property type="entry name" value="EGF_CA"/>
    <property type="match status" value="2"/>
</dbReference>
<dbReference type="InterPro" id="IPR000742">
    <property type="entry name" value="EGF"/>
</dbReference>
<feature type="domain" description="EGF-like" evidence="10">
    <location>
        <begin position="356"/>
        <end position="390"/>
    </location>
</feature>
<keyword evidence="2 9" id="KW-0732">Signal</keyword>
<name>F1KV92_ASCSU</name>
<evidence type="ECO:0000256" key="4">
    <source>
        <dbReference type="ARBA" id="ARBA00023157"/>
    </source>
</evidence>
<keyword evidence="4 6" id="KW-1015">Disulfide bond</keyword>
<evidence type="ECO:0000313" key="11">
    <source>
        <dbReference type="EMBL" id="ADY41796.1"/>
    </source>
</evidence>
<feature type="compositionally biased region" description="Polar residues" evidence="7">
    <location>
        <begin position="504"/>
        <end position="513"/>
    </location>
</feature>
<feature type="compositionally biased region" description="Low complexity" evidence="7">
    <location>
        <begin position="706"/>
        <end position="725"/>
    </location>
</feature>
<proteinExistence type="evidence at transcript level"/>
<feature type="region of interest" description="Disordered" evidence="7">
    <location>
        <begin position="701"/>
        <end position="740"/>
    </location>
</feature>
<dbReference type="FunFam" id="2.10.25.10:FF:000012">
    <property type="entry name" value="Delta-like protein"/>
    <property type="match status" value="1"/>
</dbReference>
<feature type="chain" id="PRO_5030168619" evidence="9">
    <location>
        <begin position="20"/>
        <end position="875"/>
    </location>
</feature>
<dbReference type="EMBL" id="JI166456">
    <property type="protein sequence ID" value="ADY41796.1"/>
    <property type="molecule type" value="mRNA"/>
</dbReference>
<dbReference type="Pfam" id="PF00008">
    <property type="entry name" value="EGF"/>
    <property type="match status" value="2"/>
</dbReference>
<evidence type="ECO:0000256" key="6">
    <source>
        <dbReference type="PROSITE-ProRule" id="PRU00076"/>
    </source>
</evidence>
<dbReference type="Gene3D" id="2.10.25.10">
    <property type="entry name" value="Laminin"/>
    <property type="match status" value="2"/>
</dbReference>
<feature type="domain" description="EGF-like" evidence="10">
    <location>
        <begin position="319"/>
        <end position="355"/>
    </location>
</feature>
<protein>
    <submittedName>
        <fullName evidence="11">Abnormal pharyngeal pumping eat-20</fullName>
    </submittedName>
</protein>
<keyword evidence="8" id="KW-0812">Transmembrane</keyword>
<dbReference type="GO" id="GO:0045597">
    <property type="term" value="P:positive regulation of cell differentiation"/>
    <property type="evidence" value="ECO:0007669"/>
    <property type="project" value="UniProtKB-ARBA"/>
</dbReference>
<keyword evidence="8" id="KW-1133">Transmembrane helix</keyword>
<comment type="caution">
    <text evidence="6">Lacks conserved residue(s) required for the propagation of feature annotation.</text>
</comment>
<evidence type="ECO:0000256" key="9">
    <source>
        <dbReference type="SAM" id="SignalP"/>
    </source>
</evidence>
<feature type="signal peptide" evidence="9">
    <location>
        <begin position="1"/>
        <end position="19"/>
    </location>
</feature>
<dbReference type="PANTHER" id="PTHR24049:SF22">
    <property type="entry name" value="DROSOPHILA CRUMBS HOMOLOG"/>
    <property type="match status" value="1"/>
</dbReference>
<evidence type="ECO:0000256" key="1">
    <source>
        <dbReference type="ARBA" id="ARBA00022536"/>
    </source>
</evidence>
<organism evidence="11">
    <name type="scientific">Ascaris suum</name>
    <name type="common">Pig roundworm</name>
    <name type="synonym">Ascaris lumbricoides</name>
    <dbReference type="NCBI Taxonomy" id="6253"/>
    <lineage>
        <taxon>Eukaryota</taxon>
        <taxon>Metazoa</taxon>
        <taxon>Ecdysozoa</taxon>
        <taxon>Nematoda</taxon>
        <taxon>Chromadorea</taxon>
        <taxon>Rhabditida</taxon>
        <taxon>Spirurina</taxon>
        <taxon>Ascaridomorpha</taxon>
        <taxon>Ascaridoidea</taxon>
        <taxon>Ascarididae</taxon>
        <taxon>Ascaris</taxon>
    </lineage>
</organism>
<dbReference type="GO" id="GO:0007157">
    <property type="term" value="P:heterophilic cell-cell adhesion via plasma membrane cell adhesion molecules"/>
    <property type="evidence" value="ECO:0007669"/>
    <property type="project" value="TreeGrafter"/>
</dbReference>
<dbReference type="GO" id="GO:0045197">
    <property type="term" value="P:establishment or maintenance of epithelial cell apical/basal polarity"/>
    <property type="evidence" value="ECO:0007669"/>
    <property type="project" value="TreeGrafter"/>
</dbReference>
<feature type="transmembrane region" description="Helical" evidence="8">
    <location>
        <begin position="813"/>
        <end position="838"/>
    </location>
</feature>
<dbReference type="GO" id="GO:0032991">
    <property type="term" value="C:protein-containing complex"/>
    <property type="evidence" value="ECO:0007669"/>
    <property type="project" value="TreeGrafter"/>
</dbReference>
<feature type="region of interest" description="Disordered" evidence="7">
    <location>
        <begin position="504"/>
        <end position="568"/>
    </location>
</feature>
<keyword evidence="8" id="KW-0472">Membrane</keyword>
<feature type="compositionally biased region" description="Polar residues" evidence="7">
    <location>
        <begin position="784"/>
        <end position="800"/>
    </location>
</feature>
<evidence type="ECO:0000256" key="5">
    <source>
        <dbReference type="ARBA" id="ARBA00023180"/>
    </source>
</evidence>
<evidence type="ECO:0000256" key="2">
    <source>
        <dbReference type="ARBA" id="ARBA00022729"/>
    </source>
</evidence>
<dbReference type="InterPro" id="IPR051022">
    <property type="entry name" value="Notch_Cell-Fate_Det"/>
</dbReference>
<keyword evidence="1 6" id="KW-0245">EGF-like domain</keyword>
<dbReference type="SMART" id="SM00181">
    <property type="entry name" value="EGF"/>
    <property type="match status" value="4"/>
</dbReference>
<dbReference type="AlphaFoldDB" id="F1KV92"/>
<dbReference type="PROSITE" id="PS50026">
    <property type="entry name" value="EGF_3"/>
    <property type="match status" value="3"/>
</dbReference>
<evidence type="ECO:0000256" key="8">
    <source>
        <dbReference type="SAM" id="Phobius"/>
    </source>
</evidence>
<keyword evidence="3" id="KW-0677">Repeat</keyword>
<dbReference type="GO" id="GO:0005886">
    <property type="term" value="C:plasma membrane"/>
    <property type="evidence" value="ECO:0007669"/>
    <property type="project" value="TreeGrafter"/>
</dbReference>
<accession>F1KV92</accession>